<evidence type="ECO:0000313" key="2">
    <source>
        <dbReference type="Proteomes" id="UP001551675"/>
    </source>
</evidence>
<gene>
    <name evidence="1" type="ORF">AB0I59_12190</name>
</gene>
<dbReference type="RefSeq" id="WP_358132317.1">
    <property type="nucleotide sequence ID" value="NZ_JBFALK010000005.1"/>
</dbReference>
<evidence type="ECO:0000313" key="1">
    <source>
        <dbReference type="EMBL" id="MEV0969387.1"/>
    </source>
</evidence>
<comment type="caution">
    <text evidence="1">The sequence shown here is derived from an EMBL/GenBank/DDBJ whole genome shotgun (WGS) entry which is preliminary data.</text>
</comment>
<keyword evidence="2" id="KW-1185">Reference proteome</keyword>
<dbReference type="Proteomes" id="UP001551675">
    <property type="component" value="Unassembled WGS sequence"/>
</dbReference>
<name>A0ABV3GDH6_MICGL</name>
<dbReference type="EMBL" id="JBFALK010000005">
    <property type="protein sequence ID" value="MEV0969387.1"/>
    <property type="molecule type" value="Genomic_DNA"/>
</dbReference>
<sequence length="59" mass="6977">MSEDGTTKVPSRMWGAWTRTRRTGARVWDPAGDRGPAEWYDTLRSERERWASPRRLWSP</sequence>
<protein>
    <submittedName>
        <fullName evidence="1">Uncharacterized protein</fullName>
    </submittedName>
</protein>
<accession>A0ABV3GDH6</accession>
<reference evidence="1 2" key="1">
    <citation type="submission" date="2024-06" db="EMBL/GenBank/DDBJ databases">
        <title>The Natural Products Discovery Center: Release of the First 8490 Sequenced Strains for Exploring Actinobacteria Biosynthetic Diversity.</title>
        <authorList>
            <person name="Kalkreuter E."/>
            <person name="Kautsar S.A."/>
            <person name="Yang D."/>
            <person name="Bader C.D."/>
            <person name="Teijaro C.N."/>
            <person name="Fluegel L."/>
            <person name="Davis C.M."/>
            <person name="Simpson J.R."/>
            <person name="Lauterbach L."/>
            <person name="Steele A.D."/>
            <person name="Gui C."/>
            <person name="Meng S."/>
            <person name="Li G."/>
            <person name="Viehrig K."/>
            <person name="Ye F."/>
            <person name="Su P."/>
            <person name="Kiefer A.F."/>
            <person name="Nichols A."/>
            <person name="Cepeda A.J."/>
            <person name="Yan W."/>
            <person name="Fan B."/>
            <person name="Jiang Y."/>
            <person name="Adhikari A."/>
            <person name="Zheng C.-J."/>
            <person name="Schuster L."/>
            <person name="Cowan T.M."/>
            <person name="Smanski M.J."/>
            <person name="Chevrette M.G."/>
            <person name="De Carvalho L.P.S."/>
            <person name="Shen B."/>
        </authorList>
    </citation>
    <scope>NUCLEOTIDE SEQUENCE [LARGE SCALE GENOMIC DNA]</scope>
    <source>
        <strain evidence="1 2">NPDC050100</strain>
    </source>
</reference>
<proteinExistence type="predicted"/>
<organism evidence="1 2">
    <name type="scientific">Microtetraspora glauca</name>
    <dbReference type="NCBI Taxonomy" id="1996"/>
    <lineage>
        <taxon>Bacteria</taxon>
        <taxon>Bacillati</taxon>
        <taxon>Actinomycetota</taxon>
        <taxon>Actinomycetes</taxon>
        <taxon>Streptosporangiales</taxon>
        <taxon>Streptosporangiaceae</taxon>
        <taxon>Microtetraspora</taxon>
    </lineage>
</organism>